<evidence type="ECO:0000259" key="2">
    <source>
        <dbReference type="Pfam" id="PF09747"/>
    </source>
</evidence>
<gene>
    <name evidence="3" type="ORF">RN001_003139</name>
</gene>
<name>A0AAN7PI60_9COLE</name>
<dbReference type="InterPro" id="IPR040233">
    <property type="entry name" value="CCD97-like_C"/>
</dbReference>
<keyword evidence="4" id="KW-1185">Reference proteome</keyword>
<dbReference type="EMBL" id="JARPUR010000001">
    <property type="protein sequence ID" value="KAK4886868.1"/>
    <property type="molecule type" value="Genomic_DNA"/>
</dbReference>
<feature type="compositionally biased region" description="Basic and acidic residues" evidence="1">
    <location>
        <begin position="213"/>
        <end position="225"/>
    </location>
</feature>
<proteinExistence type="predicted"/>
<dbReference type="PANTHER" id="PTHR31840:SF1">
    <property type="entry name" value="COILED-COIL DOMAIN-CONTAINING PROTEIN 97"/>
    <property type="match status" value="1"/>
</dbReference>
<feature type="region of interest" description="Disordered" evidence="1">
    <location>
        <begin position="207"/>
        <end position="251"/>
    </location>
</feature>
<accession>A0AAN7PI60</accession>
<dbReference type="Proteomes" id="UP001353858">
    <property type="component" value="Unassembled WGS sequence"/>
</dbReference>
<feature type="domain" description="CCD97-like C-terminal" evidence="2">
    <location>
        <begin position="139"/>
        <end position="336"/>
    </location>
</feature>
<reference evidence="4" key="1">
    <citation type="submission" date="2023-01" db="EMBL/GenBank/DDBJ databases">
        <title>Key to firefly adult light organ development and bioluminescence: homeobox transcription factors regulate luciferase expression and transportation to peroxisome.</title>
        <authorList>
            <person name="Fu X."/>
        </authorList>
    </citation>
    <scope>NUCLEOTIDE SEQUENCE [LARGE SCALE GENOMIC DNA]</scope>
</reference>
<dbReference type="AlphaFoldDB" id="A0AAN7PI60"/>
<evidence type="ECO:0000256" key="1">
    <source>
        <dbReference type="SAM" id="MobiDB-lite"/>
    </source>
</evidence>
<evidence type="ECO:0000313" key="3">
    <source>
        <dbReference type="EMBL" id="KAK4886868.1"/>
    </source>
</evidence>
<organism evidence="3 4">
    <name type="scientific">Aquatica leii</name>
    <dbReference type="NCBI Taxonomy" id="1421715"/>
    <lineage>
        <taxon>Eukaryota</taxon>
        <taxon>Metazoa</taxon>
        <taxon>Ecdysozoa</taxon>
        <taxon>Arthropoda</taxon>
        <taxon>Hexapoda</taxon>
        <taxon>Insecta</taxon>
        <taxon>Pterygota</taxon>
        <taxon>Neoptera</taxon>
        <taxon>Endopterygota</taxon>
        <taxon>Coleoptera</taxon>
        <taxon>Polyphaga</taxon>
        <taxon>Elateriformia</taxon>
        <taxon>Elateroidea</taxon>
        <taxon>Lampyridae</taxon>
        <taxon>Luciolinae</taxon>
        <taxon>Aquatica</taxon>
    </lineage>
</organism>
<protein>
    <recommendedName>
        <fullName evidence="2">CCD97-like C-terminal domain-containing protein</fullName>
    </recommendedName>
</protein>
<dbReference type="PANTHER" id="PTHR31840">
    <property type="entry name" value="COILED-COIL DOMAIN-CONTAINING PROTEIN 97"/>
    <property type="match status" value="1"/>
</dbReference>
<dbReference type="Pfam" id="PF09747">
    <property type="entry name" value="CCD97-like_C"/>
    <property type="match status" value="1"/>
</dbReference>
<comment type="caution">
    <text evidence="3">The sequence shown here is derived from an EMBL/GenBank/DDBJ whole genome shotgun (WGS) entry which is preliminary data.</text>
</comment>
<feature type="compositionally biased region" description="Acidic residues" evidence="1">
    <location>
        <begin position="226"/>
        <end position="237"/>
    </location>
</feature>
<dbReference type="InterPro" id="IPR018613">
    <property type="entry name" value="Ccdc97-like"/>
</dbReference>
<evidence type="ECO:0000313" key="4">
    <source>
        <dbReference type="Proteomes" id="UP001353858"/>
    </source>
</evidence>
<sequence length="382" mass="44703">MKLIEAPLDVATMDYEFSNKITENFAENEEKRSQPSNVPCNSFEEMLEQLGNNAEILCKSQQRDETDVSVQEKIQILSDIFNKSKSNFLSRFGKFLTFQQIKLFENVEEDVKDGYEIKFHLKNISQGHSSIKKHKHLRNKRYAALKRLVEKDSYFSEVEMMKRNPLLYEQLVGQYLSNKEKRIRDRQSNTDVNSFVHVLLNGIDNEQMQNKKKLQEKAENVKMDEDSSSDESEEDDGGPSTSTGKIDQKSQRFLWGEFQTEDNQEIVPKRTTKHINLSVTAQERQILKEEFISTMYESFLDGNDDDFDYSTVDDNDEYDNLEIVDNDEEEKYFDAEEPEDMNMIDGNENKREESSEDELDIYMNALNQHPSVCQLSEDIKRL</sequence>